<dbReference type="Pfam" id="PF12802">
    <property type="entry name" value="MarR_2"/>
    <property type="match status" value="1"/>
</dbReference>
<name>A0A2A7S803_BURGA</name>
<dbReference type="PROSITE" id="PS50995">
    <property type="entry name" value="HTH_MARR_2"/>
    <property type="match status" value="1"/>
</dbReference>
<evidence type="ECO:0000256" key="1">
    <source>
        <dbReference type="ARBA" id="ARBA00023015"/>
    </source>
</evidence>
<dbReference type="InterPro" id="IPR036388">
    <property type="entry name" value="WH-like_DNA-bd_sf"/>
</dbReference>
<dbReference type="RefSeq" id="WP_096749641.1">
    <property type="nucleotide sequence ID" value="NZ_CADEPO010000004.1"/>
</dbReference>
<dbReference type="GO" id="GO:0003677">
    <property type="term" value="F:DNA binding"/>
    <property type="evidence" value="ECO:0007669"/>
    <property type="project" value="UniProtKB-KW"/>
</dbReference>
<reference evidence="6" key="1">
    <citation type="submission" date="2017-09" db="EMBL/GenBank/DDBJ databases">
        <title>FDA dAtabase for Regulatory Grade micrObial Sequences (FDA-ARGOS): Supporting development and validation of Infectious Disease Dx tests.</title>
        <authorList>
            <person name="Minogue T."/>
            <person name="Wolcott M."/>
            <person name="Wasieloski L."/>
            <person name="Aguilar W."/>
            <person name="Moore D."/>
            <person name="Tallon L."/>
            <person name="Sadzewicz L."/>
            <person name="Ott S."/>
            <person name="Zhao X."/>
            <person name="Nagaraj S."/>
            <person name="Vavikolanu K."/>
            <person name="Aluvathingal J."/>
            <person name="Nadendla S."/>
            <person name="Sichtig H."/>
        </authorList>
    </citation>
    <scope>NUCLEOTIDE SEQUENCE [LARGE SCALE GENOMIC DNA]</scope>
    <source>
        <strain evidence="6">FDAARGOS_390</strain>
    </source>
</reference>
<evidence type="ECO:0000313" key="6">
    <source>
        <dbReference type="Proteomes" id="UP000220629"/>
    </source>
</evidence>
<dbReference type="GO" id="GO:0003700">
    <property type="term" value="F:DNA-binding transcription factor activity"/>
    <property type="evidence" value="ECO:0007669"/>
    <property type="project" value="InterPro"/>
</dbReference>
<dbReference type="PANTHER" id="PTHR33164:SF105">
    <property type="entry name" value="TRANSCRIPTIONAL REPRESSOR PROTEIN-RELATED"/>
    <property type="match status" value="1"/>
</dbReference>
<evidence type="ECO:0000259" key="4">
    <source>
        <dbReference type="PROSITE" id="PS50995"/>
    </source>
</evidence>
<dbReference type="GO" id="GO:0006950">
    <property type="term" value="P:response to stress"/>
    <property type="evidence" value="ECO:0007669"/>
    <property type="project" value="TreeGrafter"/>
</dbReference>
<dbReference type="InterPro" id="IPR036390">
    <property type="entry name" value="WH_DNA-bd_sf"/>
</dbReference>
<evidence type="ECO:0000256" key="3">
    <source>
        <dbReference type="ARBA" id="ARBA00023163"/>
    </source>
</evidence>
<dbReference type="PANTHER" id="PTHR33164">
    <property type="entry name" value="TRANSCRIPTIONAL REGULATOR, MARR FAMILY"/>
    <property type="match status" value="1"/>
</dbReference>
<dbReference type="PRINTS" id="PR00598">
    <property type="entry name" value="HTHMARR"/>
</dbReference>
<organism evidence="5 6">
    <name type="scientific">Burkholderia gladioli</name>
    <name type="common">Pseudomonas marginata</name>
    <name type="synonym">Phytomonas marginata</name>
    <dbReference type="NCBI Taxonomy" id="28095"/>
    <lineage>
        <taxon>Bacteria</taxon>
        <taxon>Pseudomonadati</taxon>
        <taxon>Pseudomonadota</taxon>
        <taxon>Betaproteobacteria</taxon>
        <taxon>Burkholderiales</taxon>
        <taxon>Burkholderiaceae</taxon>
        <taxon>Burkholderia</taxon>
    </lineage>
</organism>
<accession>A0A2A7S803</accession>
<dbReference type="InterPro" id="IPR039422">
    <property type="entry name" value="MarR/SlyA-like"/>
</dbReference>
<sequence length="156" mass="17205">MTEPKLSPAFPAGPISSEIARDCLFTRTRQLSRFLTAIYDDAFRPFGINAPQFSLLVLIVDLGPLTRSDLGRSNQHDRSTLTRNLQPLIAQGWVEETREAGDRRIRLLSLTERGNALLREAASAWQAAQARAKAQLGEHGARALMELAGTLPRRAG</sequence>
<dbReference type="Proteomes" id="UP000220629">
    <property type="component" value="Unassembled WGS sequence"/>
</dbReference>
<dbReference type="InterPro" id="IPR023187">
    <property type="entry name" value="Tscrpt_reg_MarR-type_CS"/>
</dbReference>
<dbReference type="PROSITE" id="PS01117">
    <property type="entry name" value="HTH_MARR_1"/>
    <property type="match status" value="1"/>
</dbReference>
<keyword evidence="3" id="KW-0804">Transcription</keyword>
<gene>
    <name evidence="5" type="ORF">CRM94_34745</name>
</gene>
<dbReference type="SUPFAM" id="SSF46785">
    <property type="entry name" value="Winged helix' DNA-binding domain"/>
    <property type="match status" value="1"/>
</dbReference>
<dbReference type="Gene3D" id="1.10.10.10">
    <property type="entry name" value="Winged helix-like DNA-binding domain superfamily/Winged helix DNA-binding domain"/>
    <property type="match status" value="1"/>
</dbReference>
<evidence type="ECO:0000313" key="5">
    <source>
        <dbReference type="EMBL" id="PEH39435.1"/>
    </source>
</evidence>
<dbReference type="EMBL" id="PDDY01000004">
    <property type="protein sequence ID" value="PEH39435.1"/>
    <property type="molecule type" value="Genomic_DNA"/>
</dbReference>
<proteinExistence type="predicted"/>
<keyword evidence="1" id="KW-0805">Transcription regulation</keyword>
<keyword evidence="2" id="KW-0238">DNA-binding</keyword>
<feature type="domain" description="HTH marR-type" evidence="4">
    <location>
        <begin position="21"/>
        <end position="153"/>
    </location>
</feature>
<dbReference type="AlphaFoldDB" id="A0A2A7S803"/>
<comment type="caution">
    <text evidence="5">The sequence shown here is derived from an EMBL/GenBank/DDBJ whole genome shotgun (WGS) entry which is preliminary data.</text>
</comment>
<evidence type="ECO:0000256" key="2">
    <source>
        <dbReference type="ARBA" id="ARBA00023125"/>
    </source>
</evidence>
<protein>
    <submittedName>
        <fullName evidence="5">MarR family transcriptional regulator</fullName>
    </submittedName>
</protein>
<dbReference type="SMART" id="SM00347">
    <property type="entry name" value="HTH_MARR"/>
    <property type="match status" value="1"/>
</dbReference>
<dbReference type="InterPro" id="IPR000835">
    <property type="entry name" value="HTH_MarR-typ"/>
</dbReference>